<dbReference type="VEuPathDB" id="FungiDB:H257_01599"/>
<evidence type="ECO:0000313" key="5">
    <source>
        <dbReference type="Proteomes" id="UP000286510"/>
    </source>
</evidence>
<dbReference type="GO" id="GO:0046872">
    <property type="term" value="F:metal ion binding"/>
    <property type="evidence" value="ECO:0007669"/>
    <property type="project" value="UniProtKB-KW"/>
</dbReference>
<evidence type="ECO:0000259" key="3">
    <source>
        <dbReference type="Pfam" id="PF13359"/>
    </source>
</evidence>
<accession>A0A3R7B8L0</accession>
<name>A0A3R7B8L0_APHAT</name>
<dbReference type="PANTHER" id="PTHR34615">
    <property type="entry name" value="PX DOMAIN-CONTAINING PROTEIN"/>
    <property type="match status" value="1"/>
</dbReference>
<dbReference type="Proteomes" id="UP000286510">
    <property type="component" value="Unassembled WGS sequence"/>
</dbReference>
<feature type="domain" description="DDE Tnp4" evidence="3">
    <location>
        <begin position="180"/>
        <end position="231"/>
    </location>
</feature>
<protein>
    <recommendedName>
        <fullName evidence="3">DDE Tnp4 domain-containing protein</fullName>
    </recommendedName>
</protein>
<comment type="caution">
    <text evidence="4">The sequence shown here is derived from an EMBL/GenBank/DDBJ whole genome shotgun (WGS) entry which is preliminary data.</text>
</comment>
<comment type="cofactor">
    <cofactor evidence="1">
        <name>a divalent metal cation</name>
        <dbReference type="ChEBI" id="CHEBI:60240"/>
    </cofactor>
</comment>
<evidence type="ECO:0000256" key="2">
    <source>
        <dbReference type="ARBA" id="ARBA00022723"/>
    </source>
</evidence>
<dbReference type="EMBL" id="QUTF01012767">
    <property type="protein sequence ID" value="RHZ21672.1"/>
    <property type="molecule type" value="Genomic_DNA"/>
</dbReference>
<dbReference type="AlphaFoldDB" id="A0A3R7B8L0"/>
<dbReference type="PANTHER" id="PTHR34615:SF1">
    <property type="entry name" value="PX DOMAIN-CONTAINING PROTEIN"/>
    <property type="match status" value="1"/>
</dbReference>
<reference evidence="4 5" key="1">
    <citation type="submission" date="2018-08" db="EMBL/GenBank/DDBJ databases">
        <title>Aphanomyces genome sequencing and annotation.</title>
        <authorList>
            <person name="Minardi D."/>
            <person name="Oidtmann B."/>
            <person name="Van Der Giezen M."/>
            <person name="Studholme D.J."/>
        </authorList>
    </citation>
    <scope>NUCLEOTIDE SEQUENCE [LARGE SCALE GENOMIC DNA]</scope>
    <source>
        <strain evidence="4 5">FDL457</strain>
    </source>
</reference>
<evidence type="ECO:0000313" key="4">
    <source>
        <dbReference type="EMBL" id="RHZ21672.1"/>
    </source>
</evidence>
<organism evidence="4 5">
    <name type="scientific">Aphanomyces astaci</name>
    <name type="common">Crayfish plague agent</name>
    <dbReference type="NCBI Taxonomy" id="112090"/>
    <lineage>
        <taxon>Eukaryota</taxon>
        <taxon>Sar</taxon>
        <taxon>Stramenopiles</taxon>
        <taxon>Oomycota</taxon>
        <taxon>Saprolegniomycetes</taxon>
        <taxon>Saprolegniales</taxon>
        <taxon>Verrucalvaceae</taxon>
        <taxon>Aphanomyces</taxon>
    </lineage>
</organism>
<keyword evidence="2" id="KW-0479">Metal-binding</keyword>
<sequence>MLSREELVMVVKRYRFARPARRRRLMLVLVASIERPLVPDVRFNLDSYNDADLKLKFRFCSDEIRLLVKLLGIPSVVITEMRDRVHAVEAKCILLHRLCYPKRYCDMMALFGRSRICRIFNCFVNLLYDTWKRTIYFAMDTVETRLQLYANAIANSSPVACLFGIIDGSKFETYRITQTSAPAFPDMQRYVYSGYKRRHCLNFQAITAPDGLCIHFWGPLEGARHDTTSLRRVSCWIT</sequence>
<evidence type="ECO:0000256" key="1">
    <source>
        <dbReference type="ARBA" id="ARBA00001968"/>
    </source>
</evidence>
<dbReference type="InterPro" id="IPR027806">
    <property type="entry name" value="HARBI1_dom"/>
</dbReference>
<gene>
    <name evidence="4" type="ORF">DYB26_006209</name>
</gene>
<dbReference type="Pfam" id="PF13359">
    <property type="entry name" value="DDE_Tnp_4"/>
    <property type="match status" value="1"/>
</dbReference>
<proteinExistence type="predicted"/>